<dbReference type="Gene3D" id="3.10.100.10">
    <property type="entry name" value="Mannose-Binding Protein A, subunit A"/>
    <property type="match status" value="1"/>
</dbReference>
<gene>
    <name evidence="2" type="ORF">AAG570_000519</name>
</gene>
<dbReference type="InterPro" id="IPR016186">
    <property type="entry name" value="C-type_lectin-like/link_sf"/>
</dbReference>
<evidence type="ECO:0000259" key="1">
    <source>
        <dbReference type="PROSITE" id="PS50041"/>
    </source>
</evidence>
<dbReference type="SUPFAM" id="SSF56436">
    <property type="entry name" value="C-type lectin-like"/>
    <property type="match status" value="1"/>
</dbReference>
<dbReference type="PROSITE" id="PS50041">
    <property type="entry name" value="C_TYPE_LECTIN_2"/>
    <property type="match status" value="1"/>
</dbReference>
<dbReference type="EMBL" id="JBFDAA010000001">
    <property type="protein sequence ID" value="KAL1140589.1"/>
    <property type="molecule type" value="Genomic_DNA"/>
</dbReference>
<sequence length="262" mass="29913">MVLETVNATQPEFPDLSPWIPTLFTDEIRDDKIIKSPNVLASTKIVVNNKKPVGSNLQNNEITQTDMYLLTAIEKLTYRLESVEKRLRRTEELIFHIMEGSHINRHDACPGNFTRVARNCYHFGERQLNWKSAASLCKGLGANLLEMESPDEFMEVVTFVQANGYLRGYDFWTGGLNPGLLWIWSNSARPVLPKGSGGGRRPYEIVYGTGRCLKLAINNNKLYEYRGTDCAARQRYICEHEENAVIRALDRIQKSLTIKEKD</sequence>
<dbReference type="Proteomes" id="UP001558652">
    <property type="component" value="Unassembled WGS sequence"/>
</dbReference>
<organism evidence="2 3">
    <name type="scientific">Ranatra chinensis</name>
    <dbReference type="NCBI Taxonomy" id="642074"/>
    <lineage>
        <taxon>Eukaryota</taxon>
        <taxon>Metazoa</taxon>
        <taxon>Ecdysozoa</taxon>
        <taxon>Arthropoda</taxon>
        <taxon>Hexapoda</taxon>
        <taxon>Insecta</taxon>
        <taxon>Pterygota</taxon>
        <taxon>Neoptera</taxon>
        <taxon>Paraneoptera</taxon>
        <taxon>Hemiptera</taxon>
        <taxon>Heteroptera</taxon>
        <taxon>Panheteroptera</taxon>
        <taxon>Nepomorpha</taxon>
        <taxon>Nepidae</taxon>
        <taxon>Ranatrinae</taxon>
        <taxon>Ranatra</taxon>
    </lineage>
</organism>
<name>A0ABD0YXB5_9HEMI</name>
<dbReference type="InterPro" id="IPR001304">
    <property type="entry name" value="C-type_lectin-like"/>
</dbReference>
<accession>A0ABD0YXB5</accession>
<proteinExistence type="predicted"/>
<feature type="domain" description="C-type lectin" evidence="1">
    <location>
        <begin position="116"/>
        <end position="239"/>
    </location>
</feature>
<dbReference type="InterPro" id="IPR016187">
    <property type="entry name" value="CTDL_fold"/>
</dbReference>
<evidence type="ECO:0000313" key="2">
    <source>
        <dbReference type="EMBL" id="KAL1140589.1"/>
    </source>
</evidence>
<reference evidence="2 3" key="1">
    <citation type="submission" date="2024-07" db="EMBL/GenBank/DDBJ databases">
        <title>Chromosome-level genome assembly of the water stick insect Ranatra chinensis (Heteroptera: Nepidae).</title>
        <authorList>
            <person name="Liu X."/>
        </authorList>
    </citation>
    <scope>NUCLEOTIDE SEQUENCE [LARGE SCALE GENOMIC DNA]</scope>
    <source>
        <strain evidence="2">Cailab_2021Rc</strain>
        <tissue evidence="2">Muscle</tissue>
    </source>
</reference>
<dbReference type="AlphaFoldDB" id="A0ABD0YXB5"/>
<comment type="caution">
    <text evidence="2">The sequence shown here is derived from an EMBL/GenBank/DDBJ whole genome shotgun (WGS) entry which is preliminary data.</text>
</comment>
<keyword evidence="3" id="KW-1185">Reference proteome</keyword>
<dbReference type="SMART" id="SM00034">
    <property type="entry name" value="CLECT"/>
    <property type="match status" value="1"/>
</dbReference>
<protein>
    <recommendedName>
        <fullName evidence="1">C-type lectin domain-containing protein</fullName>
    </recommendedName>
</protein>
<dbReference type="CDD" id="cd00037">
    <property type="entry name" value="CLECT"/>
    <property type="match status" value="1"/>
</dbReference>
<evidence type="ECO:0000313" key="3">
    <source>
        <dbReference type="Proteomes" id="UP001558652"/>
    </source>
</evidence>